<organism evidence="5 6">
    <name type="scientific">Pseudorhizobium endolithicum</name>
    <dbReference type="NCBI Taxonomy" id="1191678"/>
    <lineage>
        <taxon>Bacteria</taxon>
        <taxon>Pseudomonadati</taxon>
        <taxon>Pseudomonadota</taxon>
        <taxon>Alphaproteobacteria</taxon>
        <taxon>Hyphomicrobiales</taxon>
        <taxon>Rhizobiaceae</taxon>
        <taxon>Rhizobium/Agrobacterium group</taxon>
        <taxon>Pseudorhizobium</taxon>
    </lineage>
</organism>
<dbReference type="InterPro" id="IPR003439">
    <property type="entry name" value="ABC_transporter-like_ATP-bd"/>
</dbReference>
<gene>
    <name evidence="5" type="ORF">REJC140_02166</name>
</gene>
<dbReference type="GO" id="GO:0005524">
    <property type="term" value="F:ATP binding"/>
    <property type="evidence" value="ECO:0007669"/>
    <property type="project" value="UniProtKB-KW"/>
</dbReference>
<evidence type="ECO:0000256" key="1">
    <source>
        <dbReference type="ARBA" id="ARBA00005417"/>
    </source>
</evidence>
<dbReference type="Gene3D" id="3.40.50.300">
    <property type="entry name" value="P-loop containing nucleotide triphosphate hydrolases"/>
    <property type="match status" value="1"/>
</dbReference>
<feature type="region of interest" description="Disordered" evidence="3">
    <location>
        <begin position="149"/>
        <end position="174"/>
    </location>
</feature>
<dbReference type="Proteomes" id="UP000606921">
    <property type="component" value="Unassembled WGS sequence"/>
</dbReference>
<keyword evidence="5" id="KW-0547">Nucleotide-binding</keyword>
<evidence type="ECO:0000259" key="4">
    <source>
        <dbReference type="Pfam" id="PF00005"/>
    </source>
</evidence>
<keyword evidence="2" id="KW-0813">Transport</keyword>
<dbReference type="InterPro" id="IPR027417">
    <property type="entry name" value="P-loop_NTPase"/>
</dbReference>
<dbReference type="SUPFAM" id="SSF52540">
    <property type="entry name" value="P-loop containing nucleoside triphosphate hydrolases"/>
    <property type="match status" value="1"/>
</dbReference>
<accession>A0ABM8PY22</accession>
<proteinExistence type="inferred from homology"/>
<feature type="domain" description="ABC transporter" evidence="4">
    <location>
        <begin position="30"/>
        <end position="134"/>
    </location>
</feature>
<dbReference type="PANTHER" id="PTHR42788:SF13">
    <property type="entry name" value="ALIPHATIC SULFONATES IMPORT ATP-BINDING PROTEIN SSUB"/>
    <property type="match status" value="1"/>
</dbReference>
<evidence type="ECO:0000256" key="3">
    <source>
        <dbReference type="SAM" id="MobiDB-lite"/>
    </source>
</evidence>
<dbReference type="EMBL" id="CABFWF030000018">
    <property type="protein sequence ID" value="CAD7054466.1"/>
    <property type="molecule type" value="Genomic_DNA"/>
</dbReference>
<comment type="similarity">
    <text evidence="1">Belongs to the ABC transporter superfamily.</text>
</comment>
<dbReference type="InterPro" id="IPR050166">
    <property type="entry name" value="ABC_transporter_ATP-bind"/>
</dbReference>
<comment type="caution">
    <text evidence="5">The sequence shown here is derived from an EMBL/GenBank/DDBJ whole genome shotgun (WGS) entry which is preliminary data.</text>
</comment>
<evidence type="ECO:0000313" key="6">
    <source>
        <dbReference type="Proteomes" id="UP000606921"/>
    </source>
</evidence>
<dbReference type="PANTHER" id="PTHR42788">
    <property type="entry name" value="TAURINE IMPORT ATP-BINDING PROTEIN-RELATED"/>
    <property type="match status" value="1"/>
</dbReference>
<evidence type="ECO:0000256" key="2">
    <source>
        <dbReference type="ARBA" id="ARBA00022448"/>
    </source>
</evidence>
<sequence length="174" mass="18753">METQASRRGEVSIRELSKYFALNGRALSVLRGIDLDVESGQCVAIVGASGSGKTTLLRILAGLEAADAGQVLVDGAPIEGVGAERAVIFQEPRLLPWLTVTGDVACPLEVRGVAADDALQRARRYIRLVGLLDFQRPIQPSCREAWLSASGSPVPSRYSRNSFCSTSRSEYSMR</sequence>
<name>A0ABM8PY22_9HYPH</name>
<evidence type="ECO:0000313" key="5">
    <source>
        <dbReference type="EMBL" id="CAD7054466.1"/>
    </source>
</evidence>
<reference evidence="5 6" key="1">
    <citation type="submission" date="2020-11" db="EMBL/GenBank/DDBJ databases">
        <authorList>
            <person name="Lassalle F."/>
        </authorList>
    </citation>
    <scope>NUCLEOTIDE SEQUENCE [LARGE SCALE GENOMIC DNA]</scope>
    <source>
        <strain evidence="5 6">JC140</strain>
    </source>
</reference>
<protein>
    <submittedName>
        <fullName evidence="5">ABC transporter ATP-binding protein</fullName>
    </submittedName>
</protein>
<dbReference type="Pfam" id="PF00005">
    <property type="entry name" value="ABC_tran"/>
    <property type="match status" value="1"/>
</dbReference>
<keyword evidence="5" id="KW-0067">ATP-binding</keyword>
<keyword evidence="6" id="KW-1185">Reference proteome</keyword>